<dbReference type="SMART" id="SM00485">
    <property type="entry name" value="XPGN"/>
    <property type="match status" value="1"/>
</dbReference>
<comment type="caution">
    <text evidence="11">The sequence shown here is derived from an EMBL/GenBank/DDBJ whole genome shotgun (WGS) entry which is preliminary data.</text>
</comment>
<evidence type="ECO:0000256" key="1">
    <source>
        <dbReference type="ARBA" id="ARBA00001946"/>
    </source>
</evidence>
<dbReference type="GO" id="GO:0046872">
    <property type="term" value="F:metal ion binding"/>
    <property type="evidence" value="ECO:0007669"/>
    <property type="project" value="UniProtKB-KW"/>
</dbReference>
<evidence type="ECO:0000256" key="8">
    <source>
        <dbReference type="SAM" id="MobiDB-lite"/>
    </source>
</evidence>
<dbReference type="EMBL" id="JAUEPT010000004">
    <property type="protein sequence ID" value="KAK0452425.1"/>
    <property type="molecule type" value="Genomic_DNA"/>
</dbReference>
<dbReference type="InterPro" id="IPR006084">
    <property type="entry name" value="XPG/Rad2"/>
</dbReference>
<organism evidence="11 12">
    <name type="scientific">Armillaria borealis</name>
    <dbReference type="NCBI Taxonomy" id="47425"/>
    <lineage>
        <taxon>Eukaryota</taxon>
        <taxon>Fungi</taxon>
        <taxon>Dikarya</taxon>
        <taxon>Basidiomycota</taxon>
        <taxon>Agaricomycotina</taxon>
        <taxon>Agaricomycetes</taxon>
        <taxon>Agaricomycetidae</taxon>
        <taxon>Agaricales</taxon>
        <taxon>Marasmiineae</taxon>
        <taxon>Physalacriaceae</taxon>
        <taxon>Armillaria</taxon>
    </lineage>
</organism>
<dbReference type="Proteomes" id="UP001175226">
    <property type="component" value="Unassembled WGS sequence"/>
</dbReference>
<evidence type="ECO:0000256" key="3">
    <source>
        <dbReference type="ARBA" id="ARBA00022723"/>
    </source>
</evidence>
<dbReference type="InterPro" id="IPR036279">
    <property type="entry name" value="5-3_exonuclease_C_sf"/>
</dbReference>
<dbReference type="GO" id="GO:0003677">
    <property type="term" value="F:DNA binding"/>
    <property type="evidence" value="ECO:0007669"/>
    <property type="project" value="InterPro"/>
</dbReference>
<evidence type="ECO:0000256" key="6">
    <source>
        <dbReference type="ARBA" id="ARBA00022842"/>
    </source>
</evidence>
<dbReference type="GO" id="GO:0008409">
    <property type="term" value="F:5'-3' exonuclease activity"/>
    <property type="evidence" value="ECO:0007669"/>
    <property type="project" value="TreeGrafter"/>
</dbReference>
<feature type="coiled-coil region" evidence="7">
    <location>
        <begin position="77"/>
        <end position="104"/>
    </location>
</feature>
<dbReference type="InterPro" id="IPR006085">
    <property type="entry name" value="XPG_DNA_repair_N"/>
</dbReference>
<dbReference type="PANTHER" id="PTHR11081:SF9">
    <property type="entry name" value="FLAP ENDONUCLEASE 1"/>
    <property type="match status" value="1"/>
</dbReference>
<dbReference type="SMART" id="SM00484">
    <property type="entry name" value="XPGI"/>
    <property type="match status" value="1"/>
</dbReference>
<evidence type="ECO:0000256" key="5">
    <source>
        <dbReference type="ARBA" id="ARBA00022801"/>
    </source>
</evidence>
<protein>
    <submittedName>
        <fullName evidence="11">PIN domain-like protein</fullName>
    </submittedName>
</protein>
<evidence type="ECO:0000313" key="11">
    <source>
        <dbReference type="EMBL" id="KAK0452425.1"/>
    </source>
</evidence>
<accession>A0AA39K0S2</accession>
<dbReference type="Gene3D" id="3.40.50.1010">
    <property type="entry name" value="5'-nuclease"/>
    <property type="match status" value="2"/>
</dbReference>
<keyword evidence="3" id="KW-0479">Metal-binding</keyword>
<dbReference type="PRINTS" id="PR00853">
    <property type="entry name" value="XPGRADSUPER"/>
</dbReference>
<dbReference type="InterPro" id="IPR006086">
    <property type="entry name" value="XPG-I_dom"/>
</dbReference>
<dbReference type="Gene3D" id="1.10.150.20">
    <property type="entry name" value="5' to 3' exonuclease, C-terminal subdomain"/>
    <property type="match status" value="1"/>
</dbReference>
<dbReference type="SMART" id="SM00279">
    <property type="entry name" value="HhH2"/>
    <property type="match status" value="1"/>
</dbReference>
<keyword evidence="7" id="KW-0175">Coiled coil</keyword>
<dbReference type="PANTHER" id="PTHR11081">
    <property type="entry name" value="FLAP ENDONUCLEASE FAMILY MEMBER"/>
    <property type="match status" value="1"/>
</dbReference>
<dbReference type="GO" id="GO:0005737">
    <property type="term" value="C:cytoplasm"/>
    <property type="evidence" value="ECO:0007669"/>
    <property type="project" value="TreeGrafter"/>
</dbReference>
<dbReference type="Pfam" id="PF00752">
    <property type="entry name" value="XPG_N"/>
    <property type="match status" value="1"/>
</dbReference>
<keyword evidence="4" id="KW-0255">Endonuclease</keyword>
<reference evidence="11" key="1">
    <citation type="submission" date="2023-06" db="EMBL/GenBank/DDBJ databases">
        <authorList>
            <consortium name="Lawrence Berkeley National Laboratory"/>
            <person name="Ahrendt S."/>
            <person name="Sahu N."/>
            <person name="Indic B."/>
            <person name="Wong-Bajracharya J."/>
            <person name="Merenyi Z."/>
            <person name="Ke H.-M."/>
            <person name="Monk M."/>
            <person name="Kocsube S."/>
            <person name="Drula E."/>
            <person name="Lipzen A."/>
            <person name="Balint B."/>
            <person name="Henrissat B."/>
            <person name="Andreopoulos B."/>
            <person name="Martin F.M."/>
            <person name="Harder C.B."/>
            <person name="Rigling D."/>
            <person name="Ford K.L."/>
            <person name="Foster G.D."/>
            <person name="Pangilinan J."/>
            <person name="Papanicolaou A."/>
            <person name="Barry K."/>
            <person name="LaButti K."/>
            <person name="Viragh M."/>
            <person name="Koriabine M."/>
            <person name="Yan M."/>
            <person name="Riley R."/>
            <person name="Champramary S."/>
            <person name="Plett K.L."/>
            <person name="Tsai I.J."/>
            <person name="Slot J."/>
            <person name="Sipos G."/>
            <person name="Plett J."/>
            <person name="Nagy L.G."/>
            <person name="Grigoriev I.V."/>
        </authorList>
    </citation>
    <scope>NUCLEOTIDE SEQUENCE</scope>
    <source>
        <strain evidence="11">FPL87.14</strain>
    </source>
</reference>
<gene>
    <name evidence="11" type="ORF">EV421DRAFT_1702005</name>
</gene>
<keyword evidence="12" id="KW-1185">Reference proteome</keyword>
<evidence type="ECO:0000259" key="10">
    <source>
        <dbReference type="SMART" id="SM00485"/>
    </source>
</evidence>
<evidence type="ECO:0000256" key="7">
    <source>
        <dbReference type="SAM" id="Coils"/>
    </source>
</evidence>
<feature type="compositionally biased region" description="Polar residues" evidence="8">
    <location>
        <begin position="205"/>
        <end position="216"/>
    </location>
</feature>
<evidence type="ECO:0000256" key="2">
    <source>
        <dbReference type="ARBA" id="ARBA00022722"/>
    </source>
</evidence>
<dbReference type="SUPFAM" id="SSF47807">
    <property type="entry name" value="5' to 3' exonuclease, C-terminal subdomain"/>
    <property type="match status" value="1"/>
</dbReference>
<feature type="domain" description="XPG N-terminal" evidence="10">
    <location>
        <begin position="1"/>
        <end position="100"/>
    </location>
</feature>
<dbReference type="Pfam" id="PF00867">
    <property type="entry name" value="XPG_I"/>
    <property type="match status" value="1"/>
</dbReference>
<feature type="region of interest" description="Disordered" evidence="8">
    <location>
        <begin position="202"/>
        <end position="249"/>
    </location>
</feature>
<keyword evidence="5" id="KW-0378">Hydrolase</keyword>
<dbReference type="InterPro" id="IPR008918">
    <property type="entry name" value="HhH2"/>
</dbReference>
<keyword evidence="2" id="KW-0540">Nuclease</keyword>
<sequence>MGVQGLTPFLLKICPEVIKTLPKRLEELQGKRIVIDGTLITQRLHFVPVPHPYRHVLGWYRIAKELQENNIEAVCVFDGKERNIAKAREALRRKEMRRRDMAREAFENERLKRLDSLGSLLTDFRDAASDSKKRLFEVIQDTPPLEGAEPPKLEIIQEGRGSSPLILLYSLIHYAETEWKDSEPFSSSMAYEATPHITDAKLENTSESTKTYSTPDISEPKPTLADTRPLTSDLGGAHSDSTSSPVQVSDCATERNRLTFFATKDLSVSSSNSQSESVADSMISLFHNFRSSIPKLASLNKASPEEAPINESEERTEVFMTKGQYELTLEEGKVWGNLAVVDESEETSMEDEVFKIYQKSTVMFESYARRTRPPTAQNYIECREILEAMGIACVESEGPYEAEALACALVSHGFADYVASEDTDVIVYEVPLLRNITNQAGPLVVVSGSDVREGLQLSRTSFVDFALLLGTDFSERIRNVGPMRAYKFIKEHGTIEGVVTNETKYRHRLEPDAYLEQVRVARGIFATLPPIPEEAKLKGKRDDNKTMNLLQKYKLSREIDPNWDYSTALAGNFFQDNPTAF</sequence>
<dbReference type="InterPro" id="IPR029060">
    <property type="entry name" value="PIN-like_dom_sf"/>
</dbReference>
<name>A0AA39K0S2_9AGAR</name>
<dbReference type="AlphaFoldDB" id="A0AA39K0S2"/>
<dbReference type="SUPFAM" id="SSF88723">
    <property type="entry name" value="PIN domain-like"/>
    <property type="match status" value="1"/>
</dbReference>
<evidence type="ECO:0000313" key="12">
    <source>
        <dbReference type="Proteomes" id="UP001175226"/>
    </source>
</evidence>
<dbReference type="GO" id="GO:0017108">
    <property type="term" value="F:5'-flap endonuclease activity"/>
    <property type="evidence" value="ECO:0007669"/>
    <property type="project" value="TreeGrafter"/>
</dbReference>
<evidence type="ECO:0000256" key="4">
    <source>
        <dbReference type="ARBA" id="ARBA00022759"/>
    </source>
</evidence>
<comment type="cofactor">
    <cofactor evidence="1">
        <name>Mg(2+)</name>
        <dbReference type="ChEBI" id="CHEBI:18420"/>
    </cofactor>
</comment>
<evidence type="ECO:0000259" key="9">
    <source>
        <dbReference type="SMART" id="SM00484"/>
    </source>
</evidence>
<feature type="domain" description="XPG-I" evidence="9">
    <location>
        <begin position="387"/>
        <end position="457"/>
    </location>
</feature>
<dbReference type="GO" id="GO:0006281">
    <property type="term" value="P:DNA repair"/>
    <property type="evidence" value="ECO:0007669"/>
    <property type="project" value="UniProtKB-ARBA"/>
</dbReference>
<proteinExistence type="predicted"/>
<keyword evidence="6" id="KW-0460">Magnesium</keyword>
<dbReference type="GO" id="GO:0005634">
    <property type="term" value="C:nucleus"/>
    <property type="evidence" value="ECO:0007669"/>
    <property type="project" value="TreeGrafter"/>
</dbReference>